<evidence type="ECO:0000313" key="3">
    <source>
        <dbReference type="EMBL" id="SDM32062.1"/>
    </source>
</evidence>
<evidence type="ECO:0000256" key="1">
    <source>
        <dbReference type="SAM" id="Phobius"/>
    </source>
</evidence>
<keyword evidence="1" id="KW-0812">Transmembrane</keyword>
<keyword evidence="4" id="KW-1185">Reference proteome</keyword>
<dbReference type="PANTHER" id="PTHR30590:SF2">
    <property type="entry name" value="INNER MEMBRANE PROTEIN"/>
    <property type="match status" value="1"/>
</dbReference>
<sequence length="396" mass="42290">MPDYAPSQRHDVLDEMRGFAVLAMFAVNIQLFALVWIAADIPGLQGDFDSWGDRAVWLVIQTLVSQSGTALFIALFGAALVLSVGAARQNPTRQWPRLSWLLLLGLLHAHLFWYGDILVPLALVAMIVVAANGMTVRGLWGLGLGLIGFTGLMLLAGSAIGALIGDSITAAGAMGFNPEAIADIEALYRTGFLARLGYNMSIALQSEMMQIVFMSGRIAGCLLLGMAGLRSGFLTGTWSARQYGWIAAIALVLGVAVCLAGAVNAMASGFSPAAVLQNRVAQYFGSLALALGYAAAFMLAAKLDLARAARAALAAVGRMPISNYVLQTLLMTLLFVGFPGLGQFGQIDRTGLALILVSVWVAQIFGSIFWLQRYSYGPVEWVWRSLTAGRPQAWLR</sequence>
<dbReference type="InterPro" id="IPR007349">
    <property type="entry name" value="DUF418"/>
</dbReference>
<dbReference type="AlphaFoldDB" id="A0A1G9S9I8"/>
<feature type="transmembrane region" description="Helical" evidence="1">
    <location>
        <begin position="19"/>
        <end position="39"/>
    </location>
</feature>
<feature type="transmembrane region" description="Helical" evidence="1">
    <location>
        <begin position="324"/>
        <end position="345"/>
    </location>
</feature>
<dbReference type="Proteomes" id="UP000199759">
    <property type="component" value="Unassembled WGS sequence"/>
</dbReference>
<dbReference type="EMBL" id="FNHG01000009">
    <property type="protein sequence ID" value="SDM32062.1"/>
    <property type="molecule type" value="Genomic_DNA"/>
</dbReference>
<accession>A0A1G9S9I8</accession>
<dbReference type="RefSeq" id="WP_176780302.1">
    <property type="nucleotide sequence ID" value="NZ_FNHG01000009.1"/>
</dbReference>
<feature type="transmembrane region" description="Helical" evidence="1">
    <location>
        <begin position="351"/>
        <end position="371"/>
    </location>
</feature>
<protein>
    <recommendedName>
        <fullName evidence="2">DUF418 domain-containing protein</fullName>
    </recommendedName>
</protein>
<name>A0A1G9S9I8_9PROT</name>
<feature type="transmembrane region" description="Helical" evidence="1">
    <location>
        <begin position="121"/>
        <end position="139"/>
    </location>
</feature>
<gene>
    <name evidence="3" type="ORF">SAMN04488568_1096</name>
</gene>
<feature type="transmembrane region" description="Helical" evidence="1">
    <location>
        <begin position="146"/>
        <end position="164"/>
    </location>
</feature>
<feature type="transmembrane region" description="Helical" evidence="1">
    <location>
        <begin position="98"/>
        <end position="115"/>
    </location>
</feature>
<dbReference type="InterPro" id="IPR052529">
    <property type="entry name" value="Bact_Transport_Assoc"/>
</dbReference>
<proteinExistence type="predicted"/>
<keyword evidence="1" id="KW-1133">Transmembrane helix</keyword>
<feature type="transmembrane region" description="Helical" evidence="1">
    <location>
        <begin position="243"/>
        <end position="263"/>
    </location>
</feature>
<organism evidence="3 4">
    <name type="scientific">Maricaulis salignorans</name>
    <dbReference type="NCBI Taxonomy" id="144026"/>
    <lineage>
        <taxon>Bacteria</taxon>
        <taxon>Pseudomonadati</taxon>
        <taxon>Pseudomonadota</taxon>
        <taxon>Alphaproteobacteria</taxon>
        <taxon>Maricaulales</taxon>
        <taxon>Maricaulaceae</taxon>
        <taxon>Maricaulis</taxon>
    </lineage>
</organism>
<keyword evidence="1" id="KW-0472">Membrane</keyword>
<feature type="transmembrane region" description="Helical" evidence="1">
    <location>
        <begin position="283"/>
        <end position="303"/>
    </location>
</feature>
<dbReference type="STRING" id="144026.SAMN04488568_1096"/>
<evidence type="ECO:0000313" key="4">
    <source>
        <dbReference type="Proteomes" id="UP000199759"/>
    </source>
</evidence>
<reference evidence="3 4" key="1">
    <citation type="submission" date="2016-10" db="EMBL/GenBank/DDBJ databases">
        <authorList>
            <person name="de Groot N.N."/>
        </authorList>
    </citation>
    <scope>NUCLEOTIDE SEQUENCE [LARGE SCALE GENOMIC DNA]</scope>
    <source>
        <strain evidence="3 4">DSM 16077</strain>
    </source>
</reference>
<feature type="domain" description="DUF418" evidence="2">
    <location>
        <begin position="230"/>
        <end position="389"/>
    </location>
</feature>
<evidence type="ECO:0000259" key="2">
    <source>
        <dbReference type="Pfam" id="PF04235"/>
    </source>
</evidence>
<feature type="transmembrane region" description="Helical" evidence="1">
    <location>
        <begin position="59"/>
        <end position="86"/>
    </location>
</feature>
<dbReference type="Pfam" id="PF04235">
    <property type="entry name" value="DUF418"/>
    <property type="match status" value="1"/>
</dbReference>
<dbReference type="PANTHER" id="PTHR30590">
    <property type="entry name" value="INNER MEMBRANE PROTEIN"/>
    <property type="match status" value="1"/>
</dbReference>
<feature type="transmembrane region" description="Helical" evidence="1">
    <location>
        <begin position="208"/>
        <end position="231"/>
    </location>
</feature>